<proteinExistence type="inferred from homology"/>
<dbReference type="InterPro" id="IPR012312">
    <property type="entry name" value="Hemerythrin-like"/>
</dbReference>
<dbReference type="GO" id="GO:0005344">
    <property type="term" value="F:oxygen carrier activity"/>
    <property type="evidence" value="ECO:0007669"/>
    <property type="project" value="UniProtKB-KW"/>
</dbReference>
<dbReference type="NCBIfam" id="TIGR02481">
    <property type="entry name" value="hemeryth_dom"/>
    <property type="match status" value="1"/>
</dbReference>
<evidence type="ECO:0000313" key="7">
    <source>
        <dbReference type="Proteomes" id="UP000004169"/>
    </source>
</evidence>
<dbReference type="NCBIfam" id="NF033749">
    <property type="entry name" value="bact_hemeryth"/>
    <property type="match status" value="1"/>
</dbReference>
<keyword evidence="2" id="KW-0813">Transport</keyword>
<evidence type="ECO:0000259" key="5">
    <source>
        <dbReference type="Pfam" id="PF01814"/>
    </source>
</evidence>
<dbReference type="OrthoDB" id="7305302at2"/>
<dbReference type="STRING" id="1150626.PHAMO_400011"/>
<evidence type="ECO:0000256" key="4">
    <source>
        <dbReference type="ARBA" id="ARBA00023004"/>
    </source>
</evidence>
<dbReference type="CDD" id="cd12107">
    <property type="entry name" value="Hemerythrin"/>
    <property type="match status" value="1"/>
</dbReference>
<protein>
    <submittedName>
        <fullName evidence="6">Putative Bacteriohemerythrin</fullName>
    </submittedName>
</protein>
<dbReference type="Gene3D" id="1.20.120.50">
    <property type="entry name" value="Hemerythrin-like"/>
    <property type="match status" value="1"/>
</dbReference>
<reference evidence="6 7" key="1">
    <citation type="journal article" date="2012" name="J. Bacteriol.">
        <title>Draft Genome Sequence of the Purple Photosynthetic Bacterium Phaeospirillum molischianum DSM120, a Particularly Versatile Bacterium.</title>
        <authorList>
            <person name="Duquesne K."/>
            <person name="Prima V."/>
            <person name="Ji B."/>
            <person name="Rouy Z."/>
            <person name="Medigue C."/>
            <person name="Talla E."/>
            <person name="Sturgis J.N."/>
        </authorList>
    </citation>
    <scope>NUCLEOTIDE SEQUENCE [LARGE SCALE GENOMIC DNA]</scope>
    <source>
        <strain evidence="7">DSM120</strain>
    </source>
</reference>
<dbReference type="InterPro" id="IPR012827">
    <property type="entry name" value="Hemerythrin_metal-bd"/>
</dbReference>
<evidence type="ECO:0000256" key="1">
    <source>
        <dbReference type="ARBA" id="ARBA00010587"/>
    </source>
</evidence>
<keyword evidence="4" id="KW-0408">Iron</keyword>
<keyword evidence="3" id="KW-0479">Metal-binding</keyword>
<dbReference type="PANTHER" id="PTHR37164:SF1">
    <property type="entry name" value="BACTERIOHEMERYTHRIN"/>
    <property type="match status" value="1"/>
</dbReference>
<organism evidence="6 7">
    <name type="scientific">Magnetospirillum molischianum DSM 120</name>
    <dbReference type="NCBI Taxonomy" id="1150626"/>
    <lineage>
        <taxon>Bacteria</taxon>
        <taxon>Pseudomonadati</taxon>
        <taxon>Pseudomonadota</taxon>
        <taxon>Alphaproteobacteria</taxon>
        <taxon>Rhodospirillales</taxon>
        <taxon>Rhodospirillaceae</taxon>
        <taxon>Magnetospirillum</taxon>
    </lineage>
</organism>
<dbReference type="InterPro" id="IPR016131">
    <property type="entry name" value="Haemerythrin_Fe_BS"/>
</dbReference>
<comment type="caution">
    <text evidence="6">The sequence shown here is derived from an EMBL/GenBank/DDBJ whole genome shotgun (WGS) entry which is preliminary data.</text>
</comment>
<evidence type="ECO:0000256" key="3">
    <source>
        <dbReference type="ARBA" id="ARBA00022723"/>
    </source>
</evidence>
<evidence type="ECO:0000313" key="6">
    <source>
        <dbReference type="EMBL" id="CCG42630.1"/>
    </source>
</evidence>
<sequence>MRPEHAILVKRPASGAEAMPLPQWIETLSVGVPLMDLQHRTIIDMLNRLAGSLEAGTSAMIEQGLDDLIEYTRFHFDAEERLMRSCNYPGLDEHQAEHQRLITEIQALRWRGGNAKMARTEIIEILSKWAIHHIVDKDLAYRPYIVAP</sequence>
<feature type="domain" description="Hemerythrin-like" evidence="5">
    <location>
        <begin position="31"/>
        <end position="143"/>
    </location>
</feature>
<dbReference type="Proteomes" id="UP000004169">
    <property type="component" value="Unassembled WGS sequence"/>
</dbReference>
<dbReference type="PROSITE" id="PS00550">
    <property type="entry name" value="HEMERYTHRINS"/>
    <property type="match status" value="1"/>
</dbReference>
<evidence type="ECO:0000256" key="2">
    <source>
        <dbReference type="ARBA" id="ARBA00022621"/>
    </source>
</evidence>
<dbReference type="AlphaFoldDB" id="H8FW92"/>
<name>H8FW92_MAGML</name>
<gene>
    <name evidence="6" type="ORF">PHAMO_400011</name>
</gene>
<dbReference type="SUPFAM" id="SSF47188">
    <property type="entry name" value="Hemerythrin-like"/>
    <property type="match status" value="1"/>
</dbReference>
<dbReference type="InterPro" id="IPR050669">
    <property type="entry name" value="Hemerythrin"/>
</dbReference>
<dbReference type="EMBL" id="CAHP01000035">
    <property type="protein sequence ID" value="CCG42630.1"/>
    <property type="molecule type" value="Genomic_DNA"/>
</dbReference>
<keyword evidence="2" id="KW-0561">Oxygen transport</keyword>
<comment type="similarity">
    <text evidence="1">Belongs to the hemerythrin family.</text>
</comment>
<accession>H8FW92</accession>
<dbReference type="PANTHER" id="PTHR37164">
    <property type="entry name" value="BACTERIOHEMERYTHRIN"/>
    <property type="match status" value="1"/>
</dbReference>
<keyword evidence="7" id="KW-1185">Reference proteome</keyword>
<dbReference type="Pfam" id="PF01814">
    <property type="entry name" value="Hemerythrin"/>
    <property type="match status" value="1"/>
</dbReference>
<dbReference type="eggNOG" id="COG2703">
    <property type="taxonomic scope" value="Bacteria"/>
</dbReference>
<dbReference type="InterPro" id="IPR035938">
    <property type="entry name" value="Hemerythrin-like_sf"/>
</dbReference>
<dbReference type="GO" id="GO:0046872">
    <property type="term" value="F:metal ion binding"/>
    <property type="evidence" value="ECO:0007669"/>
    <property type="project" value="UniProtKB-KW"/>
</dbReference>